<proteinExistence type="predicted"/>
<evidence type="ECO:0000313" key="2">
    <source>
        <dbReference type="EMBL" id="KAE9619120.1"/>
    </source>
</evidence>
<dbReference type="Proteomes" id="UP000447434">
    <property type="component" value="Chromosome 2"/>
</dbReference>
<gene>
    <name evidence="2" type="ORF">Lalb_Chr02g0149811</name>
</gene>
<protein>
    <submittedName>
        <fullName evidence="2">Uncharacterized protein</fullName>
    </submittedName>
</protein>
<organism evidence="2 3">
    <name type="scientific">Lupinus albus</name>
    <name type="common">White lupine</name>
    <name type="synonym">Lupinus termis</name>
    <dbReference type="NCBI Taxonomy" id="3870"/>
    <lineage>
        <taxon>Eukaryota</taxon>
        <taxon>Viridiplantae</taxon>
        <taxon>Streptophyta</taxon>
        <taxon>Embryophyta</taxon>
        <taxon>Tracheophyta</taxon>
        <taxon>Spermatophyta</taxon>
        <taxon>Magnoliopsida</taxon>
        <taxon>eudicotyledons</taxon>
        <taxon>Gunneridae</taxon>
        <taxon>Pentapetalae</taxon>
        <taxon>rosids</taxon>
        <taxon>fabids</taxon>
        <taxon>Fabales</taxon>
        <taxon>Fabaceae</taxon>
        <taxon>Papilionoideae</taxon>
        <taxon>50 kb inversion clade</taxon>
        <taxon>genistoids sensu lato</taxon>
        <taxon>core genistoids</taxon>
        <taxon>Genisteae</taxon>
        <taxon>Lupinus</taxon>
    </lineage>
</organism>
<reference evidence="3" key="1">
    <citation type="journal article" date="2020" name="Nat. Commun.">
        <title>Genome sequence of the cluster root forming white lupin.</title>
        <authorList>
            <person name="Hufnagel B."/>
            <person name="Marques A."/>
            <person name="Soriano A."/>
            <person name="Marques L."/>
            <person name="Divol F."/>
            <person name="Doumas P."/>
            <person name="Sallet E."/>
            <person name="Mancinotti D."/>
            <person name="Carrere S."/>
            <person name="Marande W."/>
            <person name="Arribat S."/>
            <person name="Keller J."/>
            <person name="Huneau C."/>
            <person name="Blein T."/>
            <person name="Aime D."/>
            <person name="Laguerre M."/>
            <person name="Taylor J."/>
            <person name="Schubert V."/>
            <person name="Nelson M."/>
            <person name="Geu-Flores F."/>
            <person name="Crespi M."/>
            <person name="Gallardo-Guerrero K."/>
            <person name="Delaux P.-M."/>
            <person name="Salse J."/>
            <person name="Berges H."/>
            <person name="Guyot R."/>
            <person name="Gouzy J."/>
            <person name="Peret B."/>
        </authorList>
    </citation>
    <scope>NUCLEOTIDE SEQUENCE [LARGE SCALE GENOMIC DNA]</scope>
    <source>
        <strain evidence="3">cv. Amiga</strain>
    </source>
</reference>
<evidence type="ECO:0000313" key="3">
    <source>
        <dbReference type="Proteomes" id="UP000447434"/>
    </source>
</evidence>
<sequence>MLCSGTKLLVIDYCLLLSCLVALARFSFPLVDAQCQCIGQHSYLDSALGKHA</sequence>
<comment type="caution">
    <text evidence="2">The sequence shown here is derived from an EMBL/GenBank/DDBJ whole genome shotgun (WGS) entry which is preliminary data.</text>
</comment>
<keyword evidence="3" id="KW-1185">Reference proteome</keyword>
<keyword evidence="1" id="KW-0732">Signal</keyword>
<name>A0A6A4QZ67_LUPAL</name>
<dbReference type="AlphaFoldDB" id="A0A6A4QZ67"/>
<evidence type="ECO:0000256" key="1">
    <source>
        <dbReference type="SAM" id="SignalP"/>
    </source>
</evidence>
<feature type="chain" id="PRO_5025415563" evidence="1">
    <location>
        <begin position="34"/>
        <end position="52"/>
    </location>
</feature>
<dbReference type="EMBL" id="WOCE01000002">
    <property type="protein sequence ID" value="KAE9619120.1"/>
    <property type="molecule type" value="Genomic_DNA"/>
</dbReference>
<accession>A0A6A4QZ67</accession>
<feature type="signal peptide" evidence="1">
    <location>
        <begin position="1"/>
        <end position="33"/>
    </location>
</feature>